<feature type="domain" description="Solute-binding protein family 5" evidence="3">
    <location>
        <begin position="95"/>
        <end position="442"/>
    </location>
</feature>
<keyword evidence="1 2" id="KW-0732">Signal</keyword>
<dbReference type="CDD" id="cd00995">
    <property type="entry name" value="PBP2_NikA_DppA_OppA_like"/>
    <property type="match status" value="1"/>
</dbReference>
<evidence type="ECO:0000256" key="1">
    <source>
        <dbReference type="ARBA" id="ARBA00022729"/>
    </source>
</evidence>
<accession>A0A3G6JA28</accession>
<dbReference type="InterPro" id="IPR030678">
    <property type="entry name" value="Peptide/Ni-bd"/>
</dbReference>
<gene>
    <name evidence="4" type="primary">hbpA2</name>
    <name evidence="4" type="ORF">CCHOA_11310</name>
</gene>
<dbReference type="GO" id="GO:0042597">
    <property type="term" value="C:periplasmic space"/>
    <property type="evidence" value="ECO:0007669"/>
    <property type="project" value="UniProtKB-ARBA"/>
</dbReference>
<feature type="chain" id="PRO_5039318059" evidence="2">
    <location>
        <begin position="26"/>
        <end position="527"/>
    </location>
</feature>
<dbReference type="EMBL" id="CP033896">
    <property type="protein sequence ID" value="AZA14633.1"/>
    <property type="molecule type" value="Genomic_DNA"/>
</dbReference>
<dbReference type="GO" id="GO:0043190">
    <property type="term" value="C:ATP-binding cassette (ABC) transporter complex"/>
    <property type="evidence" value="ECO:0007669"/>
    <property type="project" value="InterPro"/>
</dbReference>
<dbReference type="PANTHER" id="PTHR30290">
    <property type="entry name" value="PERIPLASMIC BINDING COMPONENT OF ABC TRANSPORTER"/>
    <property type="match status" value="1"/>
</dbReference>
<dbReference type="GO" id="GO:1904680">
    <property type="term" value="F:peptide transmembrane transporter activity"/>
    <property type="evidence" value="ECO:0007669"/>
    <property type="project" value="TreeGrafter"/>
</dbReference>
<protein>
    <submittedName>
        <fullName evidence="4">Heme-binding protein A</fullName>
    </submittedName>
</protein>
<dbReference type="OrthoDB" id="9046151at2"/>
<dbReference type="Gene3D" id="3.90.76.10">
    <property type="entry name" value="Dipeptide-binding Protein, Domain 1"/>
    <property type="match status" value="1"/>
</dbReference>
<reference evidence="4 5" key="1">
    <citation type="submission" date="2018-11" db="EMBL/GenBank/DDBJ databases">
        <authorList>
            <person name="Kleinhagauer T."/>
            <person name="Glaeser S.P."/>
            <person name="Spergser J."/>
            <person name="Ruckert C."/>
            <person name="Kaempfer P."/>
            <person name="Busse H.-J."/>
        </authorList>
    </citation>
    <scope>NUCLEOTIDE SEQUENCE [LARGE SCALE GENOMIC DNA]</scope>
    <source>
        <strain evidence="4 5">200CH</strain>
    </source>
</reference>
<dbReference type="SUPFAM" id="SSF53850">
    <property type="entry name" value="Periplasmic binding protein-like II"/>
    <property type="match status" value="1"/>
</dbReference>
<dbReference type="Pfam" id="PF00496">
    <property type="entry name" value="SBP_bac_5"/>
    <property type="match status" value="1"/>
</dbReference>
<evidence type="ECO:0000313" key="4">
    <source>
        <dbReference type="EMBL" id="AZA14633.1"/>
    </source>
</evidence>
<evidence type="ECO:0000313" key="5">
    <source>
        <dbReference type="Proteomes" id="UP000269019"/>
    </source>
</evidence>
<evidence type="ECO:0000256" key="2">
    <source>
        <dbReference type="SAM" id="SignalP"/>
    </source>
</evidence>
<dbReference type="KEGG" id="ccho:CCHOA_11310"/>
<sequence length="527" mass="57432" precursor="true">MRSAILRRRALPAAAITLSSALVLAACGGGVDAPTSSSDTGSGDKAASGESIIKAAVAYDTDNYDPSNTTSALALAANWHTMEGLTELDPATREAYPALAGALAEQVDDLTWEATLRDGAKYSDGTDVTTDDVVNAFERTMEGFYAPFLSFIDKVEKKDEKTVVITTKFPFSLVNERISLVKVFPKDASEADLKSKPVGSGPYKMTEAIKSKSVDFAKNEYYNGSRPAGADKMHWDIQVDDTPRVTSMTTGTVEAMESVPAINESQLKDASVQVESVQGFGLPFVMFNTKKAPFDDPRVRQAVLYGIDSQQLIDNVLAGNAKPATSFLQESHPNYHQASNVYSYDPEKAKALLAEAGVSDLHFTLNTTDHPWIKQLGPIIKDNLAKAGITVDTIDAQASGSMYSNVTDVDDPQFDVVVAPGDPSVFGNDPDLLMSWWYGDNAWTQKRSQWKDSEGYTKLHDLMEQAVRASGQEQQDLWNQCFDLISEEVPIYPLFHRSVTTAWNPDKLSGFKPIALTGMSFLDVTPQ</sequence>
<proteinExistence type="predicted"/>
<dbReference type="AlphaFoldDB" id="A0A3G6JA28"/>
<dbReference type="Proteomes" id="UP000269019">
    <property type="component" value="Chromosome"/>
</dbReference>
<keyword evidence="5" id="KW-1185">Reference proteome</keyword>
<name>A0A3G6JA28_9CORY</name>
<organism evidence="4 5">
    <name type="scientific">Corynebacterium choanae</name>
    <dbReference type="NCBI Taxonomy" id="1862358"/>
    <lineage>
        <taxon>Bacteria</taxon>
        <taxon>Bacillati</taxon>
        <taxon>Actinomycetota</taxon>
        <taxon>Actinomycetes</taxon>
        <taxon>Mycobacteriales</taxon>
        <taxon>Corynebacteriaceae</taxon>
        <taxon>Corynebacterium</taxon>
    </lineage>
</organism>
<dbReference type="GO" id="GO:0015833">
    <property type="term" value="P:peptide transport"/>
    <property type="evidence" value="ECO:0007669"/>
    <property type="project" value="TreeGrafter"/>
</dbReference>
<dbReference type="PANTHER" id="PTHR30290:SF38">
    <property type="entry name" value="D,D-DIPEPTIDE-BINDING PERIPLASMIC PROTEIN DDPA-RELATED"/>
    <property type="match status" value="1"/>
</dbReference>
<dbReference type="RefSeq" id="WP_123930239.1">
    <property type="nucleotide sequence ID" value="NZ_CP033896.1"/>
</dbReference>
<dbReference type="InterPro" id="IPR000914">
    <property type="entry name" value="SBP_5_dom"/>
</dbReference>
<dbReference type="Gene3D" id="3.40.190.10">
    <property type="entry name" value="Periplasmic binding protein-like II"/>
    <property type="match status" value="1"/>
</dbReference>
<dbReference type="PROSITE" id="PS51257">
    <property type="entry name" value="PROKAR_LIPOPROTEIN"/>
    <property type="match status" value="1"/>
</dbReference>
<dbReference type="PIRSF" id="PIRSF002741">
    <property type="entry name" value="MppA"/>
    <property type="match status" value="1"/>
</dbReference>
<dbReference type="InterPro" id="IPR039424">
    <property type="entry name" value="SBP_5"/>
</dbReference>
<feature type="signal peptide" evidence="2">
    <location>
        <begin position="1"/>
        <end position="25"/>
    </location>
</feature>
<dbReference type="Gene3D" id="3.10.105.10">
    <property type="entry name" value="Dipeptide-binding Protein, Domain 3"/>
    <property type="match status" value="1"/>
</dbReference>
<evidence type="ECO:0000259" key="3">
    <source>
        <dbReference type="Pfam" id="PF00496"/>
    </source>
</evidence>